<proteinExistence type="predicted"/>
<reference evidence="2" key="1">
    <citation type="journal article" date="2022" name="bioRxiv">
        <title>Sequencing and chromosome-scale assembly of the giantPleurodeles waltlgenome.</title>
        <authorList>
            <person name="Brown T."/>
            <person name="Elewa A."/>
            <person name="Iarovenko S."/>
            <person name="Subramanian E."/>
            <person name="Araus A.J."/>
            <person name="Petzold A."/>
            <person name="Susuki M."/>
            <person name="Suzuki K.-i.T."/>
            <person name="Hayashi T."/>
            <person name="Toyoda A."/>
            <person name="Oliveira C."/>
            <person name="Osipova E."/>
            <person name="Leigh N.D."/>
            <person name="Simon A."/>
            <person name="Yun M.H."/>
        </authorList>
    </citation>
    <scope>NUCLEOTIDE SEQUENCE</scope>
    <source>
        <strain evidence="2">20211129_DDA</strain>
        <tissue evidence="2">Liver</tissue>
    </source>
</reference>
<dbReference type="EMBL" id="JANPWB010000015">
    <property type="protein sequence ID" value="KAJ1093589.1"/>
    <property type="molecule type" value="Genomic_DNA"/>
</dbReference>
<comment type="caution">
    <text evidence="2">The sequence shown here is derived from an EMBL/GenBank/DDBJ whole genome shotgun (WGS) entry which is preliminary data.</text>
</comment>
<evidence type="ECO:0000313" key="2">
    <source>
        <dbReference type="EMBL" id="KAJ1093589.1"/>
    </source>
</evidence>
<dbReference type="AlphaFoldDB" id="A0AAV7LTE7"/>
<feature type="region of interest" description="Disordered" evidence="1">
    <location>
        <begin position="1"/>
        <end position="67"/>
    </location>
</feature>
<dbReference type="Proteomes" id="UP001066276">
    <property type="component" value="Chromosome 11"/>
</dbReference>
<sequence length="67" mass="6887">MDTLITPEALGTQRPPGAVVLRSRGPPGDQRRRGPQRKIQGTGAAPDCTGARDGALPTPAISRIAGT</sequence>
<organism evidence="2 3">
    <name type="scientific">Pleurodeles waltl</name>
    <name type="common">Iberian ribbed newt</name>
    <dbReference type="NCBI Taxonomy" id="8319"/>
    <lineage>
        <taxon>Eukaryota</taxon>
        <taxon>Metazoa</taxon>
        <taxon>Chordata</taxon>
        <taxon>Craniata</taxon>
        <taxon>Vertebrata</taxon>
        <taxon>Euteleostomi</taxon>
        <taxon>Amphibia</taxon>
        <taxon>Batrachia</taxon>
        <taxon>Caudata</taxon>
        <taxon>Salamandroidea</taxon>
        <taxon>Salamandridae</taxon>
        <taxon>Pleurodelinae</taxon>
        <taxon>Pleurodeles</taxon>
    </lineage>
</organism>
<protein>
    <submittedName>
        <fullName evidence="2">Uncharacterized protein</fullName>
    </submittedName>
</protein>
<evidence type="ECO:0000256" key="1">
    <source>
        <dbReference type="SAM" id="MobiDB-lite"/>
    </source>
</evidence>
<name>A0AAV7LTE7_PLEWA</name>
<evidence type="ECO:0000313" key="3">
    <source>
        <dbReference type="Proteomes" id="UP001066276"/>
    </source>
</evidence>
<keyword evidence="3" id="KW-1185">Reference proteome</keyword>
<gene>
    <name evidence="2" type="ORF">NDU88_006689</name>
</gene>
<accession>A0AAV7LTE7</accession>